<dbReference type="RefSeq" id="WP_250931304.1">
    <property type="nucleotide sequence ID" value="NZ_JAMQBK010000062.1"/>
</dbReference>
<dbReference type="PANTHER" id="PTHR11487:SF0">
    <property type="entry name" value="S-ACYL FATTY ACID SYNTHASE THIOESTERASE, MEDIUM CHAIN"/>
    <property type="match status" value="1"/>
</dbReference>
<dbReference type="InterPro" id="IPR012223">
    <property type="entry name" value="TEII"/>
</dbReference>
<reference evidence="4 5" key="1">
    <citation type="journal article" date="2022" name="Syst. Appl. Microbiol.">
        <title>Rhodopirellula aestuarii sp. nov., a novel member of the genus Rhodopirellula isolated from brackish sediments collected in the Tagus River estuary, Portugal.</title>
        <authorList>
            <person name="Vitorino I.R."/>
            <person name="Klimek D."/>
            <person name="Calusinska M."/>
            <person name="Lobo-da-Cunha A."/>
            <person name="Vasconcelos V."/>
            <person name="Lage O.M."/>
        </authorList>
    </citation>
    <scope>NUCLEOTIDE SEQUENCE [LARGE SCALE GENOMIC DNA]</scope>
    <source>
        <strain evidence="4 5">ICT_H3.1</strain>
    </source>
</reference>
<gene>
    <name evidence="4" type="ORF">NB063_23300</name>
</gene>
<dbReference type="Proteomes" id="UP001202961">
    <property type="component" value="Unassembled WGS sequence"/>
</dbReference>
<protein>
    <submittedName>
        <fullName evidence="4">Alpha/beta fold hydrolase</fullName>
    </submittedName>
</protein>
<dbReference type="InterPro" id="IPR020802">
    <property type="entry name" value="TesA-like"/>
</dbReference>
<dbReference type="SUPFAM" id="SSF53474">
    <property type="entry name" value="alpha/beta-Hydrolases"/>
    <property type="match status" value="1"/>
</dbReference>
<evidence type="ECO:0000313" key="5">
    <source>
        <dbReference type="Proteomes" id="UP001202961"/>
    </source>
</evidence>
<evidence type="ECO:0000256" key="1">
    <source>
        <dbReference type="ARBA" id="ARBA00007169"/>
    </source>
</evidence>
<feature type="domain" description="Thioesterase TesA-like" evidence="3">
    <location>
        <begin position="24"/>
        <end position="207"/>
    </location>
</feature>
<dbReference type="EMBL" id="JAMQBK010000062">
    <property type="protein sequence ID" value="MCM2373549.1"/>
    <property type="molecule type" value="Genomic_DNA"/>
</dbReference>
<evidence type="ECO:0000259" key="3">
    <source>
        <dbReference type="SMART" id="SM00824"/>
    </source>
</evidence>
<dbReference type="InterPro" id="IPR029058">
    <property type="entry name" value="AB_hydrolase_fold"/>
</dbReference>
<keyword evidence="5" id="KW-1185">Reference proteome</keyword>
<accession>A0ABT0U998</accession>
<dbReference type="GO" id="GO:0016787">
    <property type="term" value="F:hydrolase activity"/>
    <property type="evidence" value="ECO:0007669"/>
    <property type="project" value="UniProtKB-KW"/>
</dbReference>
<evidence type="ECO:0000313" key="4">
    <source>
        <dbReference type="EMBL" id="MCM2373549.1"/>
    </source>
</evidence>
<dbReference type="Gene3D" id="3.40.50.1820">
    <property type="entry name" value="alpha/beta hydrolase"/>
    <property type="match status" value="1"/>
</dbReference>
<proteinExistence type="inferred from homology"/>
<keyword evidence="2 4" id="KW-0378">Hydrolase</keyword>
<dbReference type="Pfam" id="PF00975">
    <property type="entry name" value="Thioesterase"/>
    <property type="match status" value="1"/>
</dbReference>
<comment type="caution">
    <text evidence="4">The sequence shown here is derived from an EMBL/GenBank/DDBJ whole genome shotgun (WGS) entry which is preliminary data.</text>
</comment>
<sequence>MTSEKPSKWYRRVGGQVDSFETIIWFPHAGGAASPLIRQARLSPPETNLFVATLPGREARFAESIPESLDELVESLVDNLPKLERPPVLVGHSFGALLAYCVAKHCRANGLVVMAMSSPDHITRRDSIVHLDDRDFADQLDLRYGGVPKTLRENEEAMKLFLPTVRRDLALLESYESRPVEVIDVPITALAGTDDGRITAAKMLGWQAYTTAGFRLQMIAGDHFFPIGCFKQVLQIARQRFGTAS</sequence>
<dbReference type="SMART" id="SM00824">
    <property type="entry name" value="PKS_TE"/>
    <property type="match status" value="1"/>
</dbReference>
<organism evidence="4 5">
    <name type="scientific">Aporhodopirellula aestuarii</name>
    <dbReference type="NCBI Taxonomy" id="2950107"/>
    <lineage>
        <taxon>Bacteria</taxon>
        <taxon>Pseudomonadati</taxon>
        <taxon>Planctomycetota</taxon>
        <taxon>Planctomycetia</taxon>
        <taxon>Pirellulales</taxon>
        <taxon>Pirellulaceae</taxon>
        <taxon>Aporhodopirellula</taxon>
    </lineage>
</organism>
<evidence type="ECO:0000256" key="2">
    <source>
        <dbReference type="ARBA" id="ARBA00022801"/>
    </source>
</evidence>
<name>A0ABT0U998_9BACT</name>
<dbReference type="InterPro" id="IPR001031">
    <property type="entry name" value="Thioesterase"/>
</dbReference>
<dbReference type="PANTHER" id="PTHR11487">
    <property type="entry name" value="THIOESTERASE"/>
    <property type="match status" value="1"/>
</dbReference>
<comment type="similarity">
    <text evidence="1">Belongs to the thioesterase family.</text>
</comment>